<dbReference type="RefSeq" id="WP_344168563.1">
    <property type="nucleotide sequence ID" value="NZ_BAAABV010000029.1"/>
</dbReference>
<keyword evidence="2" id="KW-1133">Transmembrane helix</keyword>
<feature type="compositionally biased region" description="Pro residues" evidence="1">
    <location>
        <begin position="199"/>
        <end position="208"/>
    </location>
</feature>
<feature type="compositionally biased region" description="Polar residues" evidence="1">
    <location>
        <begin position="215"/>
        <end position="224"/>
    </location>
</feature>
<keyword evidence="4" id="KW-1185">Reference proteome</keyword>
<proteinExistence type="predicted"/>
<comment type="caution">
    <text evidence="3">The sequence shown here is derived from an EMBL/GenBank/DDBJ whole genome shotgun (WGS) entry which is preliminary data.</text>
</comment>
<evidence type="ECO:0000313" key="3">
    <source>
        <dbReference type="EMBL" id="GAA0320825.1"/>
    </source>
</evidence>
<name>A0ABN0VYX3_9ACTN</name>
<dbReference type="EMBL" id="BAAABV010000029">
    <property type="protein sequence ID" value="GAA0320825.1"/>
    <property type="molecule type" value="Genomic_DNA"/>
</dbReference>
<evidence type="ECO:0000256" key="2">
    <source>
        <dbReference type="SAM" id="Phobius"/>
    </source>
</evidence>
<feature type="compositionally biased region" description="Pro residues" evidence="1">
    <location>
        <begin position="161"/>
        <end position="176"/>
    </location>
</feature>
<evidence type="ECO:0000313" key="4">
    <source>
        <dbReference type="Proteomes" id="UP001501867"/>
    </source>
</evidence>
<sequence>MHGPGIPPQQGPHGHRPLSGAAMTLRVLFTALPLLTCGFFAWGSLLRLALLTRKTRDWVLLVLGGVLSVVWIVFIEMDPTAETNGWQGNLGAGGSIFTGFAVCVYYLVSDIRHHEAKAALPPAAGAAPWYPAQQPPYAQHQPQSQPMHQPQPLQQTRPSYGYPPVPPQQNPAPVQPPRIGQVRAELDELSELLRKQTPHTPPGPPQPGGPYQDPNSTAIQDPQQ</sequence>
<keyword evidence="2" id="KW-0472">Membrane</keyword>
<feature type="transmembrane region" description="Helical" evidence="2">
    <location>
        <begin position="27"/>
        <end position="46"/>
    </location>
</feature>
<feature type="compositionally biased region" description="Low complexity" evidence="1">
    <location>
        <begin position="131"/>
        <end position="155"/>
    </location>
</feature>
<feature type="transmembrane region" description="Helical" evidence="2">
    <location>
        <begin position="58"/>
        <end position="77"/>
    </location>
</feature>
<keyword evidence="2" id="KW-0812">Transmembrane</keyword>
<gene>
    <name evidence="3" type="ORF">GCM10010302_69980</name>
</gene>
<evidence type="ECO:0008006" key="5">
    <source>
        <dbReference type="Google" id="ProtNLM"/>
    </source>
</evidence>
<organism evidence="3 4">
    <name type="scientific">Streptomyces polychromogenes</name>
    <dbReference type="NCBI Taxonomy" id="67342"/>
    <lineage>
        <taxon>Bacteria</taxon>
        <taxon>Bacillati</taxon>
        <taxon>Actinomycetota</taxon>
        <taxon>Actinomycetes</taxon>
        <taxon>Kitasatosporales</taxon>
        <taxon>Streptomycetaceae</taxon>
        <taxon>Streptomyces</taxon>
    </lineage>
</organism>
<feature type="region of interest" description="Disordered" evidence="1">
    <location>
        <begin position="131"/>
        <end position="224"/>
    </location>
</feature>
<feature type="transmembrane region" description="Helical" evidence="2">
    <location>
        <begin position="89"/>
        <end position="108"/>
    </location>
</feature>
<dbReference type="Proteomes" id="UP001501867">
    <property type="component" value="Unassembled WGS sequence"/>
</dbReference>
<reference evidence="3 4" key="1">
    <citation type="journal article" date="2019" name="Int. J. Syst. Evol. Microbiol.">
        <title>The Global Catalogue of Microorganisms (GCM) 10K type strain sequencing project: providing services to taxonomists for standard genome sequencing and annotation.</title>
        <authorList>
            <consortium name="The Broad Institute Genomics Platform"/>
            <consortium name="The Broad Institute Genome Sequencing Center for Infectious Disease"/>
            <person name="Wu L."/>
            <person name="Ma J."/>
        </authorList>
    </citation>
    <scope>NUCLEOTIDE SEQUENCE [LARGE SCALE GENOMIC DNA]</scope>
    <source>
        <strain evidence="3 4">JCM 4505</strain>
    </source>
</reference>
<accession>A0ABN0VYX3</accession>
<protein>
    <recommendedName>
        <fullName evidence="5">Integral membrane protein</fullName>
    </recommendedName>
</protein>
<evidence type="ECO:0000256" key="1">
    <source>
        <dbReference type="SAM" id="MobiDB-lite"/>
    </source>
</evidence>